<dbReference type="SUPFAM" id="SSF53474">
    <property type="entry name" value="alpha/beta-Hydrolases"/>
    <property type="match status" value="1"/>
</dbReference>
<dbReference type="GO" id="GO:0052689">
    <property type="term" value="F:carboxylic ester hydrolase activity"/>
    <property type="evidence" value="ECO:0007669"/>
    <property type="project" value="TreeGrafter"/>
</dbReference>
<evidence type="ECO:0000259" key="3">
    <source>
        <dbReference type="Pfam" id="PF12146"/>
    </source>
</evidence>
<comment type="caution">
    <text evidence="4">The sequence shown here is derived from an EMBL/GenBank/DDBJ whole genome shotgun (WGS) entry which is preliminary data.</text>
</comment>
<organism evidence="4 5">
    <name type="scientific">Paenibacillus faecis</name>
    <dbReference type="NCBI Taxonomy" id="862114"/>
    <lineage>
        <taxon>Bacteria</taxon>
        <taxon>Bacillati</taxon>
        <taxon>Bacillota</taxon>
        <taxon>Bacilli</taxon>
        <taxon>Bacillales</taxon>
        <taxon>Paenibacillaceae</taxon>
        <taxon>Paenibacillus</taxon>
    </lineage>
</organism>
<gene>
    <name evidence="4" type="ORF">FRY98_21465</name>
</gene>
<dbReference type="InterPro" id="IPR053145">
    <property type="entry name" value="AB_hydrolase_Est10"/>
</dbReference>
<keyword evidence="1" id="KW-0732">Signal</keyword>
<dbReference type="SUPFAM" id="SSF55383">
    <property type="entry name" value="Copper amine oxidase, domain N"/>
    <property type="match status" value="1"/>
</dbReference>
<dbReference type="Gene3D" id="3.30.457.10">
    <property type="entry name" value="Copper amine oxidase-like, N-terminal domain"/>
    <property type="match status" value="1"/>
</dbReference>
<evidence type="ECO:0000256" key="1">
    <source>
        <dbReference type="SAM" id="SignalP"/>
    </source>
</evidence>
<feature type="signal peptide" evidence="1">
    <location>
        <begin position="1"/>
        <end position="29"/>
    </location>
</feature>
<dbReference type="EMBL" id="VSDO01000004">
    <property type="protein sequence ID" value="TYA11688.1"/>
    <property type="molecule type" value="Genomic_DNA"/>
</dbReference>
<dbReference type="Pfam" id="PF07833">
    <property type="entry name" value="Cu_amine_oxidN1"/>
    <property type="match status" value="1"/>
</dbReference>
<protein>
    <submittedName>
        <fullName evidence="4">Alpha/beta fold hydrolase</fullName>
    </submittedName>
</protein>
<dbReference type="InterPro" id="IPR029058">
    <property type="entry name" value="AB_hydrolase_fold"/>
</dbReference>
<feature type="chain" id="PRO_5022948080" evidence="1">
    <location>
        <begin position="30"/>
        <end position="540"/>
    </location>
</feature>
<dbReference type="OrthoDB" id="9809549at2"/>
<feature type="domain" description="Serine aminopeptidase S33" evidence="3">
    <location>
        <begin position="264"/>
        <end position="506"/>
    </location>
</feature>
<dbReference type="Gene3D" id="3.40.50.1820">
    <property type="entry name" value="alpha/beta hydrolase"/>
    <property type="match status" value="1"/>
</dbReference>
<keyword evidence="4" id="KW-0378">Hydrolase</keyword>
<name>A0A5D0CPK4_9BACL</name>
<evidence type="ECO:0000259" key="2">
    <source>
        <dbReference type="Pfam" id="PF07833"/>
    </source>
</evidence>
<dbReference type="PANTHER" id="PTHR43265">
    <property type="entry name" value="ESTERASE ESTD"/>
    <property type="match status" value="1"/>
</dbReference>
<dbReference type="AlphaFoldDB" id="A0A5D0CPK4"/>
<evidence type="ECO:0000313" key="4">
    <source>
        <dbReference type="EMBL" id="TYA11688.1"/>
    </source>
</evidence>
<dbReference type="InterPro" id="IPR022742">
    <property type="entry name" value="Hydrolase_4"/>
</dbReference>
<reference evidence="4 5" key="1">
    <citation type="submission" date="2019-08" db="EMBL/GenBank/DDBJ databases">
        <title>Genome sequencing of Paenibacillus faecis DSM 23593(T).</title>
        <authorList>
            <person name="Kook J.-K."/>
            <person name="Park S.-N."/>
            <person name="Lim Y.K."/>
        </authorList>
    </citation>
    <scope>NUCLEOTIDE SEQUENCE [LARGE SCALE GENOMIC DNA]</scope>
    <source>
        <strain evidence="4 5">DSM 23593</strain>
    </source>
</reference>
<dbReference type="RefSeq" id="WP_148455778.1">
    <property type="nucleotide sequence ID" value="NZ_VSDO01000004.1"/>
</dbReference>
<dbReference type="Proteomes" id="UP000325218">
    <property type="component" value="Unassembled WGS sequence"/>
</dbReference>
<evidence type="ECO:0000313" key="5">
    <source>
        <dbReference type="Proteomes" id="UP000325218"/>
    </source>
</evidence>
<dbReference type="InterPro" id="IPR036582">
    <property type="entry name" value="Mao_N_sf"/>
</dbReference>
<sequence>MSKKNTSVKTAASIALALSLTLPAASAFADASAGSSQSGTALVPVRETASRLGAAVDWNQAEQTVTVTKGSHTLILRIGQKEALLDGKPLVLREPVRVVSGQTLVDAASLAEAFQDTKETTEGPADAFIAKLQAGQGAEAAKLLSPNLAPALPAELLNQVWGSYEKLFGPVKPNPSRSESSNAVHRNVAYTFQATIPFSLTVRLNAAGQVDDFYVAGVTPSTYRKPAYDNAALYTEREVKVGEGAMALPGTLTLPAGGEGPFPAVVLVHGSGPHDRDSTMGGAKPFRDLAVGLAAQGIAVLRYDKVTYEHTAKLSTDAKFTLKRESVDDAISAVKLLKNTAGIDASRIYVAGHSQGAFAMPMIIDADKDGSIAGAILLSGPSGKFADLLALQQKELVSRVKQSGMDAAPYEQQAAQYTAIADMVNDPKYTVDNMPSQFPLQPAYWWFEQKNYVPAELAKKQTGPLLILQGENDWQVPVSQLEGWKQALKNRGDVEYKSYPKVNHLLTEFDGISTGAEYVQPNNVTKAIIDDMASWIKKTK</sequence>
<proteinExistence type="predicted"/>
<keyword evidence="5" id="KW-1185">Reference proteome</keyword>
<feature type="domain" description="Copper amine oxidase-like N-terminal" evidence="2">
    <location>
        <begin position="37"/>
        <end position="115"/>
    </location>
</feature>
<dbReference type="Pfam" id="PF12146">
    <property type="entry name" value="Hydrolase_4"/>
    <property type="match status" value="1"/>
</dbReference>
<accession>A0A5D0CPK4</accession>
<dbReference type="PANTHER" id="PTHR43265:SF1">
    <property type="entry name" value="ESTERASE ESTD"/>
    <property type="match status" value="1"/>
</dbReference>
<dbReference type="InterPro" id="IPR012854">
    <property type="entry name" value="Cu_amine_oxidase-like_N"/>
</dbReference>